<feature type="domain" description="RING-CH-type" evidence="5">
    <location>
        <begin position="16"/>
        <end position="78"/>
    </location>
</feature>
<feature type="compositionally biased region" description="Basic and acidic residues" evidence="4">
    <location>
        <begin position="586"/>
        <end position="600"/>
    </location>
</feature>
<evidence type="ECO:0000313" key="7">
    <source>
        <dbReference type="Proteomes" id="UP001165090"/>
    </source>
</evidence>
<dbReference type="PROSITE" id="PS51292">
    <property type="entry name" value="ZF_RING_CH"/>
    <property type="match status" value="1"/>
</dbReference>
<organism evidence="6 7">
    <name type="scientific">Volvox africanus</name>
    <dbReference type="NCBI Taxonomy" id="51714"/>
    <lineage>
        <taxon>Eukaryota</taxon>
        <taxon>Viridiplantae</taxon>
        <taxon>Chlorophyta</taxon>
        <taxon>core chlorophytes</taxon>
        <taxon>Chlorophyceae</taxon>
        <taxon>CS clade</taxon>
        <taxon>Chlamydomonadales</taxon>
        <taxon>Volvocaceae</taxon>
        <taxon>Volvox</taxon>
    </lineage>
</organism>
<keyword evidence="3" id="KW-0862">Zinc</keyword>
<name>A0ABQ5S4Q7_9CHLO</name>
<dbReference type="CDD" id="cd16495">
    <property type="entry name" value="RING_CH-C4HC3_MARCH"/>
    <property type="match status" value="1"/>
</dbReference>
<evidence type="ECO:0000256" key="3">
    <source>
        <dbReference type="ARBA" id="ARBA00022833"/>
    </source>
</evidence>
<feature type="compositionally biased region" description="Low complexity" evidence="4">
    <location>
        <begin position="619"/>
        <end position="630"/>
    </location>
</feature>
<feature type="compositionally biased region" description="Low complexity" evidence="4">
    <location>
        <begin position="543"/>
        <end position="556"/>
    </location>
</feature>
<dbReference type="InterPro" id="IPR013083">
    <property type="entry name" value="Znf_RING/FYVE/PHD"/>
</dbReference>
<gene>
    <name evidence="6" type="ORF">VaNZ11_008281</name>
</gene>
<feature type="region of interest" description="Disordered" evidence="4">
    <location>
        <begin position="324"/>
        <end position="377"/>
    </location>
</feature>
<accession>A0ABQ5S4Q7</accession>
<reference evidence="6 7" key="1">
    <citation type="journal article" date="2023" name="IScience">
        <title>Expanded male sex-determining region conserved during the evolution of homothallism in the green alga Volvox.</title>
        <authorList>
            <person name="Yamamoto K."/>
            <person name="Matsuzaki R."/>
            <person name="Mahakham W."/>
            <person name="Heman W."/>
            <person name="Sekimoto H."/>
            <person name="Kawachi M."/>
            <person name="Minakuchi Y."/>
            <person name="Toyoda A."/>
            <person name="Nozaki H."/>
        </authorList>
    </citation>
    <scope>NUCLEOTIDE SEQUENCE [LARGE SCALE GENOMIC DNA]</scope>
    <source>
        <strain evidence="6 7">NIES-4468</strain>
    </source>
</reference>
<feature type="compositionally biased region" description="Low complexity" evidence="4">
    <location>
        <begin position="359"/>
        <end position="377"/>
    </location>
</feature>
<feature type="region of interest" description="Disordered" evidence="4">
    <location>
        <begin position="263"/>
        <end position="282"/>
    </location>
</feature>
<dbReference type="InterPro" id="IPR011016">
    <property type="entry name" value="Znf_RING-CH"/>
</dbReference>
<evidence type="ECO:0000256" key="1">
    <source>
        <dbReference type="ARBA" id="ARBA00022723"/>
    </source>
</evidence>
<evidence type="ECO:0000259" key="5">
    <source>
        <dbReference type="PROSITE" id="PS51292"/>
    </source>
</evidence>
<proteinExistence type="predicted"/>
<keyword evidence="2" id="KW-0863">Zinc-finger</keyword>
<dbReference type="Gene3D" id="3.30.40.10">
    <property type="entry name" value="Zinc/RING finger domain, C3HC4 (zinc finger)"/>
    <property type="match status" value="1"/>
</dbReference>
<feature type="compositionally biased region" description="Low complexity" evidence="4">
    <location>
        <begin position="648"/>
        <end position="687"/>
    </location>
</feature>
<dbReference type="SMART" id="SM00744">
    <property type="entry name" value="RINGv"/>
    <property type="match status" value="1"/>
</dbReference>
<dbReference type="EMBL" id="BSDZ01000021">
    <property type="protein sequence ID" value="GLI64890.1"/>
    <property type="molecule type" value="Genomic_DNA"/>
</dbReference>
<evidence type="ECO:0000256" key="4">
    <source>
        <dbReference type="SAM" id="MobiDB-lite"/>
    </source>
</evidence>
<feature type="compositionally biased region" description="Polar residues" evidence="4">
    <location>
        <begin position="335"/>
        <end position="350"/>
    </location>
</feature>
<dbReference type="Pfam" id="PF12906">
    <property type="entry name" value="RINGv"/>
    <property type="match status" value="1"/>
</dbReference>
<comment type="caution">
    <text evidence="6">The sequence shown here is derived from an EMBL/GenBank/DDBJ whole genome shotgun (WGS) entry which is preliminary data.</text>
</comment>
<evidence type="ECO:0000313" key="6">
    <source>
        <dbReference type="EMBL" id="GLI64890.1"/>
    </source>
</evidence>
<feature type="region of interest" description="Disordered" evidence="4">
    <location>
        <begin position="492"/>
        <end position="513"/>
    </location>
</feature>
<sequence length="891" mass="91237">MLEDSSLQTDVSQAPVDMESDDICWICLDGTKDRDPLINPCRCPRKVHPRCLARWQLQQAGRLEETNCRFCQSNLADWKASLTPENLKPDVQRVQPIMVVYFEGQIHRIPVKQGPEGLKEFTHRIRELFRLPDDVDISLTFGCKEPLSGQHLKLEGIGAFDAAVHCASVAAAERQQKLKSGGGSAATASSAGNGGVEAPSTAVGGNIGNAVGSPIASAAGNATGLRPGAADSDYLNHRHNHQNYHNQVERSASAAGAIGAVPSSVPVSTQTSSGGADATTTAGTGTGGLHAAASAPVLTHYASDSNLLATAAASATHTLESSVQGCVSLPEEPASTRSSSGGGVANSTDAAPSCPPTEQQQQRQRQPQGSASAAVAAAMAPCSHPVLSQRPSSDVTLATPFQLASSGVVDFGSRLTGGMGGSPQALENVDQHQHTLPLISHFITPPIDGPSMADSPLAGCLSEPYVSDDSPRAAGPNPASYPAGTPFACATPPPCLQGPSSPPSTPPPQQQLQQPAELACLGFPYSIPVISPYAAPMLPPLLTPTSSGGSTGPSLRRGSDGPLEHRPASPSLSPSPSLAAAAPLAPRDHYVACTDADGRSDANSSMPYKSHTYSHRQQRQQSMGSGRLSSKQLQQQHRTAVLGSSELTADNKSRSSSSSATNSNTCSTNTTITNAGNNAGTAVGPATPNHPVIRRTVSPTSLSRLPIPTLAPSSGPSLSSTGPSGRHHPYLNAAPDVDDVKAPSTVTAGGGGATTRSCNDGNRHTRRITDLHTDYDLPPPLSCATADDSAALGSLTGRLKFSLRAFSRKVARSLNFQKGGTGHGAACGAVLVAPGMMPSVVGSASVAAAVSEAGVLLPQADAEAEVEEITEIDPAAAASVSAIGAGSGHQL</sequence>
<keyword evidence="1" id="KW-0479">Metal-binding</keyword>
<dbReference type="Proteomes" id="UP001165090">
    <property type="component" value="Unassembled WGS sequence"/>
</dbReference>
<protein>
    <recommendedName>
        <fullName evidence="5">RING-CH-type domain-containing protein</fullName>
    </recommendedName>
</protein>
<feature type="compositionally biased region" description="Pro residues" evidence="4">
    <location>
        <begin position="492"/>
        <end position="509"/>
    </location>
</feature>
<feature type="region of interest" description="Disordered" evidence="4">
    <location>
        <begin position="541"/>
        <end position="740"/>
    </location>
</feature>
<feature type="compositionally biased region" description="Basic and acidic residues" evidence="4">
    <location>
        <begin position="557"/>
        <end position="567"/>
    </location>
</feature>
<evidence type="ECO:0000256" key="2">
    <source>
        <dbReference type="ARBA" id="ARBA00022771"/>
    </source>
</evidence>
<keyword evidence="7" id="KW-1185">Reference proteome</keyword>
<feature type="compositionally biased region" description="Low complexity" evidence="4">
    <location>
        <begin position="568"/>
        <end position="585"/>
    </location>
</feature>
<dbReference type="SUPFAM" id="SSF57850">
    <property type="entry name" value="RING/U-box"/>
    <property type="match status" value="1"/>
</dbReference>
<feature type="compositionally biased region" description="Low complexity" evidence="4">
    <location>
        <begin position="708"/>
        <end position="724"/>
    </location>
</feature>